<dbReference type="AlphaFoldDB" id="A0A2P5EBR4"/>
<comment type="caution">
    <text evidence="2">The sequence shown here is derived from an EMBL/GenBank/DDBJ whole genome shotgun (WGS) entry which is preliminary data.</text>
</comment>
<feature type="compositionally biased region" description="Polar residues" evidence="1">
    <location>
        <begin position="21"/>
        <end position="31"/>
    </location>
</feature>
<gene>
    <name evidence="2" type="ORF">TorRG33x02_212460</name>
</gene>
<evidence type="ECO:0000313" key="3">
    <source>
        <dbReference type="Proteomes" id="UP000237000"/>
    </source>
</evidence>
<organism evidence="2 3">
    <name type="scientific">Trema orientale</name>
    <name type="common">Charcoal tree</name>
    <name type="synonym">Celtis orientalis</name>
    <dbReference type="NCBI Taxonomy" id="63057"/>
    <lineage>
        <taxon>Eukaryota</taxon>
        <taxon>Viridiplantae</taxon>
        <taxon>Streptophyta</taxon>
        <taxon>Embryophyta</taxon>
        <taxon>Tracheophyta</taxon>
        <taxon>Spermatophyta</taxon>
        <taxon>Magnoliopsida</taxon>
        <taxon>eudicotyledons</taxon>
        <taxon>Gunneridae</taxon>
        <taxon>Pentapetalae</taxon>
        <taxon>rosids</taxon>
        <taxon>fabids</taxon>
        <taxon>Rosales</taxon>
        <taxon>Cannabaceae</taxon>
        <taxon>Trema</taxon>
    </lineage>
</organism>
<accession>A0A2P5EBR4</accession>
<evidence type="ECO:0000256" key="1">
    <source>
        <dbReference type="SAM" id="MobiDB-lite"/>
    </source>
</evidence>
<evidence type="ECO:0000313" key="2">
    <source>
        <dbReference type="EMBL" id="PON82950.1"/>
    </source>
</evidence>
<dbReference type="Proteomes" id="UP000237000">
    <property type="component" value="Unassembled WGS sequence"/>
</dbReference>
<sequence>MCKLKKSTKHVLRRPIKLKSPQISARDSLQKSVRGMAGGSR</sequence>
<proteinExistence type="predicted"/>
<name>A0A2P5EBR4_TREOI</name>
<reference evidence="3" key="1">
    <citation type="submission" date="2016-06" db="EMBL/GenBank/DDBJ databases">
        <title>Parallel loss of symbiosis genes in relatives of nitrogen-fixing non-legume Parasponia.</title>
        <authorList>
            <person name="Van Velzen R."/>
            <person name="Holmer R."/>
            <person name="Bu F."/>
            <person name="Rutten L."/>
            <person name="Van Zeijl A."/>
            <person name="Liu W."/>
            <person name="Santuari L."/>
            <person name="Cao Q."/>
            <person name="Sharma T."/>
            <person name="Shen D."/>
            <person name="Roswanjaya Y."/>
            <person name="Wardhani T."/>
            <person name="Kalhor M.S."/>
            <person name="Jansen J."/>
            <person name="Van den Hoogen J."/>
            <person name="Gungor B."/>
            <person name="Hartog M."/>
            <person name="Hontelez J."/>
            <person name="Verver J."/>
            <person name="Yang W.-C."/>
            <person name="Schijlen E."/>
            <person name="Repin R."/>
            <person name="Schilthuizen M."/>
            <person name="Schranz E."/>
            <person name="Heidstra R."/>
            <person name="Miyata K."/>
            <person name="Fedorova E."/>
            <person name="Kohlen W."/>
            <person name="Bisseling T."/>
            <person name="Smit S."/>
            <person name="Geurts R."/>
        </authorList>
    </citation>
    <scope>NUCLEOTIDE SEQUENCE [LARGE SCALE GENOMIC DNA]</scope>
    <source>
        <strain evidence="3">cv. RG33-2</strain>
    </source>
</reference>
<feature type="compositionally biased region" description="Basic residues" evidence="1">
    <location>
        <begin position="1"/>
        <end position="17"/>
    </location>
</feature>
<dbReference type="EMBL" id="JXTC01000186">
    <property type="protein sequence ID" value="PON82950.1"/>
    <property type="molecule type" value="Genomic_DNA"/>
</dbReference>
<keyword evidence="3" id="KW-1185">Reference proteome</keyword>
<dbReference type="InParanoid" id="A0A2P5EBR4"/>
<protein>
    <submittedName>
        <fullName evidence="2">Uncharacterized protein</fullName>
    </submittedName>
</protein>
<feature type="region of interest" description="Disordered" evidence="1">
    <location>
        <begin position="1"/>
        <end position="41"/>
    </location>
</feature>